<feature type="region of interest" description="Disordered" evidence="2">
    <location>
        <begin position="337"/>
        <end position="367"/>
    </location>
</feature>
<keyword evidence="1" id="KW-0175">Coiled coil</keyword>
<reference evidence="4" key="1">
    <citation type="submission" date="2014-06" db="EMBL/GenBank/DDBJ databases">
        <title>Key roles for freshwater Actinobacteria revealed by deep metagenomic sequencing.</title>
        <authorList>
            <person name="Ghai R."/>
            <person name="Mizuno C.M."/>
            <person name="Picazo A."/>
            <person name="Camacho A."/>
            <person name="Rodriguez-Valera F."/>
        </authorList>
    </citation>
    <scope>NUCLEOTIDE SEQUENCE</scope>
</reference>
<keyword evidence="3" id="KW-1133">Transmembrane helix</keyword>
<feature type="coiled-coil region" evidence="1">
    <location>
        <begin position="251"/>
        <end position="285"/>
    </location>
</feature>
<dbReference type="AlphaFoldDB" id="A0A094QZH6"/>
<keyword evidence="3" id="KW-0472">Membrane</keyword>
<gene>
    <name evidence="4" type="ORF">GM51_5850</name>
</gene>
<dbReference type="EMBL" id="JNSL01000025">
    <property type="protein sequence ID" value="KGA20006.1"/>
    <property type="molecule type" value="Genomic_DNA"/>
</dbReference>
<comment type="caution">
    <text evidence="4">The sequence shown here is derived from an EMBL/GenBank/DDBJ whole genome shotgun (WGS) entry which is preliminary data.</text>
</comment>
<organism evidence="4">
    <name type="scientific">freshwater metagenome</name>
    <dbReference type="NCBI Taxonomy" id="449393"/>
    <lineage>
        <taxon>unclassified sequences</taxon>
        <taxon>metagenomes</taxon>
        <taxon>ecological metagenomes</taxon>
    </lineage>
</organism>
<proteinExistence type="predicted"/>
<protein>
    <submittedName>
        <fullName evidence="4">Uncharacterized protein</fullName>
    </submittedName>
</protein>
<sequence length="550" mass="59295">MRATVSAYRLTGTLEVAFHAPDGTSYQHIVVGGLHLWINSKQEIQQALLVFDDEDYESNGSLILGTRFAEVNEKVQLSLLNAEAAHFDIELVDVDLAGHEELVSNTTQLITNATSLTVPSSFAVDFSVRSADGVPIEVVVEETPDGLRTAVVNLPEVSGVERVTDSSLAHVVWNPRTFELKIRLAGIKPGEGRLWVRVALGESGDLLAVDRARVQPDGSAVSSSIVPHKGELGELYVDVTDSPTDIIGSSRYRVRRRAARLEALAADLERKGQKSESEAARIKANSLRSTLGEEPVSFSPDTRRGTRPFWWLGVIVLVMLGIIAGWFMRGDNSAAQSSGLSTNSPVASTDAATQTSDPATDVQPTDQSLIVYRDGSTRFYGEGNANLAAIVEKVDGDIATIRVQLYDQYERSLGESTPETEEGLMQICQERIGSDTGSGGGNYAIETNIAAFVSNSLEESQKLLSTTELGAPAAQFIGSLTMTANIIESCDVAQVVNQTSVIEVARSAFESFVIDIPINSADKTYIVLRVINNRGSASTWTSTDVLEITK</sequence>
<evidence type="ECO:0000313" key="4">
    <source>
        <dbReference type="EMBL" id="KGA20006.1"/>
    </source>
</evidence>
<evidence type="ECO:0000256" key="1">
    <source>
        <dbReference type="SAM" id="Coils"/>
    </source>
</evidence>
<keyword evidence="3" id="KW-0812">Transmembrane</keyword>
<evidence type="ECO:0000256" key="3">
    <source>
        <dbReference type="SAM" id="Phobius"/>
    </source>
</evidence>
<feature type="transmembrane region" description="Helical" evidence="3">
    <location>
        <begin position="309"/>
        <end position="328"/>
    </location>
</feature>
<evidence type="ECO:0000256" key="2">
    <source>
        <dbReference type="SAM" id="MobiDB-lite"/>
    </source>
</evidence>
<name>A0A094QZH6_9ZZZZ</name>
<accession>A0A094QZH6</accession>